<dbReference type="GeneID" id="78122865"/>
<dbReference type="Pfam" id="PF00376">
    <property type="entry name" value="MerR"/>
    <property type="match status" value="1"/>
</dbReference>
<proteinExistence type="predicted"/>
<dbReference type="RefSeq" id="WP_089886903.1">
    <property type="nucleotide sequence ID" value="NZ_CALJFH010000032.1"/>
</dbReference>
<dbReference type="SUPFAM" id="SSF46955">
    <property type="entry name" value="Putative DNA-binding domain"/>
    <property type="match status" value="1"/>
</dbReference>
<dbReference type="EMBL" id="FNPR01000001">
    <property type="protein sequence ID" value="SDY07025.1"/>
    <property type="molecule type" value="Genomic_DNA"/>
</dbReference>
<evidence type="ECO:0000256" key="2">
    <source>
        <dbReference type="ARBA" id="ARBA00022490"/>
    </source>
</evidence>
<dbReference type="Gene3D" id="1.10.1660.10">
    <property type="match status" value="1"/>
</dbReference>
<reference evidence="7 8" key="1">
    <citation type="submission" date="2016-10" db="EMBL/GenBank/DDBJ databases">
        <authorList>
            <person name="de Groot N.N."/>
        </authorList>
    </citation>
    <scope>NUCLEOTIDE SEQUENCE [LARGE SCALE GENOMIC DNA]</scope>
    <source>
        <strain evidence="7 8">DSM 24677</strain>
    </source>
</reference>
<dbReference type="Proteomes" id="UP000199026">
    <property type="component" value="Unassembled WGS sequence"/>
</dbReference>
<dbReference type="InterPro" id="IPR015358">
    <property type="entry name" value="Tscrpt_reg_MerR_DNA-bd"/>
</dbReference>
<keyword evidence="2" id="KW-0963">Cytoplasm</keyword>
<dbReference type="GO" id="GO:0045893">
    <property type="term" value="P:positive regulation of DNA-templated transcription"/>
    <property type="evidence" value="ECO:0007669"/>
    <property type="project" value="InterPro"/>
</dbReference>
<dbReference type="PANTHER" id="PTHR30204">
    <property type="entry name" value="REDOX-CYCLING DRUG-SENSING TRANSCRIPTIONAL ACTIVATOR SOXR"/>
    <property type="match status" value="1"/>
</dbReference>
<dbReference type="OrthoDB" id="9802944at2"/>
<dbReference type="GO" id="GO:0003677">
    <property type="term" value="F:DNA binding"/>
    <property type="evidence" value="ECO:0007669"/>
    <property type="project" value="UniProtKB-KW"/>
</dbReference>
<accession>A0A1H3GVL4</accession>
<comment type="subcellular location">
    <subcellularLocation>
        <location evidence="1">Cytoplasm</location>
    </subcellularLocation>
</comment>
<sequence length="127" mass="13989">MNISGAAKAAGLPVKTVRYYADIGLVQPSARTAAGYRDYDEAAMRKLSFVGRARGFGFSIAQCRELLGLYQDEHRSSAEVKQIASARLDDIRAKQRELQALHDELEHLVGACCGDERPDCPIIDYLS</sequence>
<dbReference type="SMART" id="SM00422">
    <property type="entry name" value="HTH_MERR"/>
    <property type="match status" value="1"/>
</dbReference>
<keyword evidence="4" id="KW-0238">DNA-binding</keyword>
<feature type="domain" description="HTH merR-type" evidence="6">
    <location>
        <begin position="1"/>
        <end position="69"/>
    </location>
</feature>
<dbReference type="InterPro" id="IPR009061">
    <property type="entry name" value="DNA-bd_dom_put_sf"/>
</dbReference>
<name>A0A1H3GVL4_9RHOB</name>
<evidence type="ECO:0000259" key="6">
    <source>
        <dbReference type="PROSITE" id="PS50937"/>
    </source>
</evidence>
<keyword evidence="3" id="KW-0805">Transcription regulation</keyword>
<dbReference type="PROSITE" id="PS50937">
    <property type="entry name" value="HTH_MERR_2"/>
    <property type="match status" value="1"/>
</dbReference>
<dbReference type="Pfam" id="PF09278">
    <property type="entry name" value="MerR-DNA-bind"/>
    <property type="match status" value="1"/>
</dbReference>
<dbReference type="InterPro" id="IPR047057">
    <property type="entry name" value="MerR_fam"/>
</dbReference>
<evidence type="ECO:0000313" key="8">
    <source>
        <dbReference type="Proteomes" id="UP000199026"/>
    </source>
</evidence>
<dbReference type="STRING" id="576131.SAMN05444486_10151"/>
<dbReference type="AlphaFoldDB" id="A0A1H3GVL4"/>
<gene>
    <name evidence="7" type="ORF">SAMN05444486_10151</name>
</gene>
<dbReference type="GO" id="GO:0003700">
    <property type="term" value="F:DNA-binding transcription factor activity"/>
    <property type="evidence" value="ECO:0007669"/>
    <property type="project" value="InterPro"/>
</dbReference>
<keyword evidence="5" id="KW-0804">Transcription</keyword>
<evidence type="ECO:0000313" key="7">
    <source>
        <dbReference type="EMBL" id="SDY07025.1"/>
    </source>
</evidence>
<dbReference type="InterPro" id="IPR000551">
    <property type="entry name" value="MerR-type_HTH_dom"/>
</dbReference>
<evidence type="ECO:0000256" key="5">
    <source>
        <dbReference type="ARBA" id="ARBA00023163"/>
    </source>
</evidence>
<organism evidence="7 8">
    <name type="scientific">Lentibacter algarum</name>
    <dbReference type="NCBI Taxonomy" id="576131"/>
    <lineage>
        <taxon>Bacteria</taxon>
        <taxon>Pseudomonadati</taxon>
        <taxon>Pseudomonadota</taxon>
        <taxon>Alphaproteobacteria</taxon>
        <taxon>Rhodobacterales</taxon>
        <taxon>Roseobacteraceae</taxon>
        <taxon>Lentibacter</taxon>
    </lineage>
</organism>
<keyword evidence="8" id="KW-1185">Reference proteome</keyword>
<dbReference type="PRINTS" id="PR00040">
    <property type="entry name" value="HTHMERR"/>
</dbReference>
<dbReference type="NCBIfam" id="TIGR02044">
    <property type="entry name" value="CueR"/>
    <property type="match status" value="1"/>
</dbReference>
<dbReference type="GO" id="GO:0005737">
    <property type="term" value="C:cytoplasm"/>
    <property type="evidence" value="ECO:0007669"/>
    <property type="project" value="UniProtKB-SubCell"/>
</dbReference>
<dbReference type="PANTHER" id="PTHR30204:SF94">
    <property type="entry name" value="HEAVY METAL-DEPENDENT TRANSCRIPTIONAL REGULATOR HI_0293-RELATED"/>
    <property type="match status" value="1"/>
</dbReference>
<evidence type="ECO:0000256" key="3">
    <source>
        <dbReference type="ARBA" id="ARBA00023015"/>
    </source>
</evidence>
<dbReference type="GO" id="GO:0005507">
    <property type="term" value="F:copper ion binding"/>
    <property type="evidence" value="ECO:0007669"/>
    <property type="project" value="InterPro"/>
</dbReference>
<dbReference type="InterPro" id="IPR011789">
    <property type="entry name" value="CueR"/>
</dbReference>
<evidence type="ECO:0000256" key="1">
    <source>
        <dbReference type="ARBA" id="ARBA00004496"/>
    </source>
</evidence>
<evidence type="ECO:0000256" key="4">
    <source>
        <dbReference type="ARBA" id="ARBA00023125"/>
    </source>
</evidence>
<protein>
    <submittedName>
        <fullName evidence="7">Cu(I)-responsive transcriptional regulator</fullName>
    </submittedName>
</protein>